<dbReference type="EMBL" id="CP036276">
    <property type="protein sequence ID" value="QDU46331.1"/>
    <property type="molecule type" value="Genomic_DNA"/>
</dbReference>
<keyword evidence="3" id="KW-1185">Reference proteome</keyword>
<dbReference type="Pfam" id="PF13298">
    <property type="entry name" value="LigD_N"/>
    <property type="match status" value="1"/>
</dbReference>
<name>A0A517ZV52_9PLAN</name>
<evidence type="ECO:0000259" key="1">
    <source>
        <dbReference type="Pfam" id="PF13298"/>
    </source>
</evidence>
<sequence>MPNFKAKFVVLVHDWPELHWDLMLEKQASLRTFRLSHPPDHPSAVVAEPLPDHRKVYLDYEGEVSSNRGTVTRWDVGAYELLSETDLRIEFRLESERLTGTAVLSRETDDDDWTFAFTSAS</sequence>
<evidence type="ECO:0000313" key="3">
    <source>
        <dbReference type="Proteomes" id="UP000319383"/>
    </source>
</evidence>
<dbReference type="GO" id="GO:0016874">
    <property type="term" value="F:ligase activity"/>
    <property type="evidence" value="ECO:0007669"/>
    <property type="project" value="UniProtKB-KW"/>
</dbReference>
<dbReference type="Proteomes" id="UP000319383">
    <property type="component" value="Chromosome"/>
</dbReference>
<gene>
    <name evidence="2" type="ORF">Mal52_48500</name>
</gene>
<feature type="domain" description="DNA ligase D 3'-phosphoesterase" evidence="1">
    <location>
        <begin position="13"/>
        <end position="106"/>
    </location>
</feature>
<dbReference type="KEGG" id="sdyn:Mal52_48500"/>
<organism evidence="2 3">
    <name type="scientific">Symmachiella dynata</name>
    <dbReference type="NCBI Taxonomy" id="2527995"/>
    <lineage>
        <taxon>Bacteria</taxon>
        <taxon>Pseudomonadati</taxon>
        <taxon>Planctomycetota</taxon>
        <taxon>Planctomycetia</taxon>
        <taxon>Planctomycetales</taxon>
        <taxon>Planctomycetaceae</taxon>
        <taxon>Symmachiella</taxon>
    </lineage>
</organism>
<evidence type="ECO:0000313" key="2">
    <source>
        <dbReference type="EMBL" id="QDU46331.1"/>
    </source>
</evidence>
<proteinExistence type="predicted"/>
<keyword evidence="2" id="KW-0436">Ligase</keyword>
<reference evidence="2 3" key="1">
    <citation type="submission" date="2019-02" db="EMBL/GenBank/DDBJ databases">
        <title>Deep-cultivation of Planctomycetes and their phenomic and genomic characterization uncovers novel biology.</title>
        <authorList>
            <person name="Wiegand S."/>
            <person name="Jogler M."/>
            <person name="Boedeker C."/>
            <person name="Pinto D."/>
            <person name="Vollmers J."/>
            <person name="Rivas-Marin E."/>
            <person name="Kohn T."/>
            <person name="Peeters S.H."/>
            <person name="Heuer A."/>
            <person name="Rast P."/>
            <person name="Oberbeckmann S."/>
            <person name="Bunk B."/>
            <person name="Jeske O."/>
            <person name="Meyerdierks A."/>
            <person name="Storesund J.E."/>
            <person name="Kallscheuer N."/>
            <person name="Luecker S."/>
            <person name="Lage O.M."/>
            <person name="Pohl T."/>
            <person name="Merkel B.J."/>
            <person name="Hornburger P."/>
            <person name="Mueller R.-W."/>
            <person name="Bruemmer F."/>
            <person name="Labrenz M."/>
            <person name="Spormann A.M."/>
            <person name="Op den Camp H."/>
            <person name="Overmann J."/>
            <person name="Amann R."/>
            <person name="Jetten M.S.M."/>
            <person name="Mascher T."/>
            <person name="Medema M.H."/>
            <person name="Devos D.P."/>
            <person name="Kaster A.-K."/>
            <person name="Ovreas L."/>
            <person name="Rohde M."/>
            <person name="Galperin M.Y."/>
            <person name="Jogler C."/>
        </authorList>
    </citation>
    <scope>NUCLEOTIDE SEQUENCE [LARGE SCALE GENOMIC DNA]</scope>
    <source>
        <strain evidence="2 3">Mal52</strain>
    </source>
</reference>
<dbReference type="AlphaFoldDB" id="A0A517ZV52"/>
<accession>A0A517ZV52</accession>
<dbReference type="InterPro" id="IPR014144">
    <property type="entry name" value="LigD_PE_domain"/>
</dbReference>
<dbReference type="RefSeq" id="WP_145378856.1">
    <property type="nucleotide sequence ID" value="NZ_CP036276.1"/>
</dbReference>
<protein>
    <submittedName>
        <fullName evidence="2">ATP-dependent DNA ligase</fullName>
    </submittedName>
</protein>